<dbReference type="Pfam" id="PF03859">
    <property type="entry name" value="CG-1"/>
    <property type="match status" value="1"/>
</dbReference>
<evidence type="ECO:0000313" key="5">
    <source>
        <dbReference type="EMBL" id="RVW39962.1"/>
    </source>
</evidence>
<comment type="caution">
    <text evidence="5">The sequence shown here is derived from an EMBL/GenBank/DDBJ whole genome shotgun (WGS) entry which is preliminary data.</text>
</comment>
<comment type="subcellular location">
    <subcellularLocation>
        <location evidence="1">Nucleus</location>
    </subcellularLocation>
</comment>
<dbReference type="PANTHER" id="PTHR23335">
    <property type="entry name" value="CALMODULIN-BINDING TRANSCRIPTION ACTIVATOR CAMTA"/>
    <property type="match status" value="1"/>
</dbReference>
<dbReference type="PANTHER" id="PTHR23335:SF3">
    <property type="entry name" value="CALMODULIN-BINDING TRANSCRIPTION ACTIVATOR 5"/>
    <property type="match status" value="1"/>
</dbReference>
<dbReference type="AlphaFoldDB" id="A0A438DX16"/>
<dbReference type="SMART" id="SM01076">
    <property type="entry name" value="CG-1"/>
    <property type="match status" value="1"/>
</dbReference>
<sequence>MESSVPGRLAGWDIHGFRTMEGTTGIKGREDFSRAVGVGRKDKIRWSTRDDGKLHFYSYLDVDSILEEAKGRWLRPNEIHAILCNYTLFTVNVKPVNLPPSGKIVLFDRRMLRNFRKDGHNWKKKNDGKTVKEAHEHLKVGNDERIHVYYAHGQDNPTFVRRCYWLLDKTLEHIVLVHYRETQESVLQELNLDDQITLPISNCFGVCKAHPSKFNFTSPSICAYHICEIFLTNFLDLHTRCQSSNIRFKVVPLMA</sequence>
<keyword evidence="3" id="KW-0539">Nucleus</keyword>
<dbReference type="GO" id="GO:0005634">
    <property type="term" value="C:nucleus"/>
    <property type="evidence" value="ECO:0007669"/>
    <property type="project" value="UniProtKB-SubCell"/>
</dbReference>
<dbReference type="InterPro" id="IPR005559">
    <property type="entry name" value="CG-1_dom"/>
</dbReference>
<dbReference type="EMBL" id="QGNW01001468">
    <property type="protein sequence ID" value="RVW39962.1"/>
    <property type="molecule type" value="Genomic_DNA"/>
</dbReference>
<evidence type="ECO:0000259" key="4">
    <source>
        <dbReference type="PROSITE" id="PS51437"/>
    </source>
</evidence>
<keyword evidence="2" id="KW-0804">Transcription</keyword>
<feature type="domain" description="CG-1" evidence="4">
    <location>
        <begin position="62"/>
        <end position="188"/>
    </location>
</feature>
<reference evidence="5 6" key="1">
    <citation type="journal article" date="2018" name="PLoS Genet.">
        <title>Population sequencing reveals clonal diversity and ancestral inbreeding in the grapevine cultivar Chardonnay.</title>
        <authorList>
            <person name="Roach M.J."/>
            <person name="Johnson D.L."/>
            <person name="Bohlmann J."/>
            <person name="van Vuuren H.J."/>
            <person name="Jones S.J."/>
            <person name="Pretorius I.S."/>
            <person name="Schmidt S.A."/>
            <person name="Borneman A.R."/>
        </authorList>
    </citation>
    <scope>NUCLEOTIDE SEQUENCE [LARGE SCALE GENOMIC DNA]</scope>
    <source>
        <strain evidence="6">cv. Chardonnay</strain>
        <tissue evidence="5">Leaf</tissue>
    </source>
</reference>
<dbReference type="Proteomes" id="UP000288805">
    <property type="component" value="Unassembled WGS sequence"/>
</dbReference>
<name>A0A438DX16_VITVI</name>
<protein>
    <submittedName>
        <fullName evidence="5">Calmodulin-binding transcription activator 5</fullName>
    </submittedName>
</protein>
<gene>
    <name evidence="5" type="primary">CAMTA5_0</name>
    <name evidence="5" type="ORF">CK203_081052</name>
</gene>
<accession>A0A438DX16</accession>
<dbReference type="PROSITE" id="PS51437">
    <property type="entry name" value="CG_1"/>
    <property type="match status" value="1"/>
</dbReference>
<evidence type="ECO:0000256" key="2">
    <source>
        <dbReference type="ARBA" id="ARBA00023163"/>
    </source>
</evidence>
<proteinExistence type="predicted"/>
<organism evidence="5 6">
    <name type="scientific">Vitis vinifera</name>
    <name type="common">Grape</name>
    <dbReference type="NCBI Taxonomy" id="29760"/>
    <lineage>
        <taxon>Eukaryota</taxon>
        <taxon>Viridiplantae</taxon>
        <taxon>Streptophyta</taxon>
        <taxon>Embryophyta</taxon>
        <taxon>Tracheophyta</taxon>
        <taxon>Spermatophyta</taxon>
        <taxon>Magnoliopsida</taxon>
        <taxon>eudicotyledons</taxon>
        <taxon>Gunneridae</taxon>
        <taxon>Pentapetalae</taxon>
        <taxon>rosids</taxon>
        <taxon>Vitales</taxon>
        <taxon>Vitaceae</taxon>
        <taxon>Viteae</taxon>
        <taxon>Vitis</taxon>
    </lineage>
</organism>
<evidence type="ECO:0000256" key="3">
    <source>
        <dbReference type="ARBA" id="ARBA00023242"/>
    </source>
</evidence>
<evidence type="ECO:0000256" key="1">
    <source>
        <dbReference type="ARBA" id="ARBA00004123"/>
    </source>
</evidence>
<evidence type="ECO:0000313" key="6">
    <source>
        <dbReference type="Proteomes" id="UP000288805"/>
    </source>
</evidence>
<dbReference type="GO" id="GO:0003677">
    <property type="term" value="F:DNA binding"/>
    <property type="evidence" value="ECO:0007669"/>
    <property type="project" value="InterPro"/>
</dbReference>